<evidence type="ECO:0000313" key="1">
    <source>
        <dbReference type="EnsemblPlants" id="Solyc06g050830.1.1.1"/>
    </source>
</evidence>
<dbReference type="Proteomes" id="UP000004994">
    <property type="component" value="Chromosome 6"/>
</dbReference>
<dbReference type="EnsemblPlants" id="Solyc06g050830.1.1">
    <property type="protein sequence ID" value="Solyc06g050830.1.1.1"/>
    <property type="gene ID" value="Solyc06g050830.1"/>
</dbReference>
<reference evidence="1" key="2">
    <citation type="submission" date="2019-01" db="UniProtKB">
        <authorList>
            <consortium name="EnsemblPlants"/>
        </authorList>
    </citation>
    <scope>IDENTIFICATION</scope>
    <source>
        <strain evidence="1">cv. Heinz 1706</strain>
    </source>
</reference>
<organism evidence="1">
    <name type="scientific">Solanum lycopersicum</name>
    <name type="common">Tomato</name>
    <name type="synonym">Lycopersicon esculentum</name>
    <dbReference type="NCBI Taxonomy" id="4081"/>
    <lineage>
        <taxon>Eukaryota</taxon>
        <taxon>Viridiplantae</taxon>
        <taxon>Streptophyta</taxon>
        <taxon>Embryophyta</taxon>
        <taxon>Tracheophyta</taxon>
        <taxon>Spermatophyta</taxon>
        <taxon>Magnoliopsida</taxon>
        <taxon>eudicotyledons</taxon>
        <taxon>Gunneridae</taxon>
        <taxon>Pentapetalae</taxon>
        <taxon>asterids</taxon>
        <taxon>lamiids</taxon>
        <taxon>Solanales</taxon>
        <taxon>Solanaceae</taxon>
        <taxon>Solanoideae</taxon>
        <taxon>Solaneae</taxon>
        <taxon>Solanum</taxon>
        <taxon>Solanum subgen. Lycopersicon</taxon>
    </lineage>
</organism>
<dbReference type="InParanoid" id="A0A3Q7GVF6"/>
<dbReference type="Gramene" id="Solyc06g050830.1.1">
    <property type="protein sequence ID" value="Solyc06g050830.1.1.1"/>
    <property type="gene ID" value="Solyc06g050830.1"/>
</dbReference>
<proteinExistence type="predicted"/>
<dbReference type="AlphaFoldDB" id="A0A3Q7GVF6"/>
<keyword evidence="2" id="KW-1185">Reference proteome</keyword>
<accession>A0A3Q7GVF6</accession>
<sequence>MAALPDSVQRVAYVFHFQRSIYRNCQEIDTHLTIGSSFRRFLQNVIQGNVKVVFVETSLATIFTISTFIPYFLTQIIGQIVEPNHVPYF</sequence>
<name>A0A3Q7GVF6_SOLLC</name>
<evidence type="ECO:0000313" key="2">
    <source>
        <dbReference type="Proteomes" id="UP000004994"/>
    </source>
</evidence>
<dbReference type="PaxDb" id="4081-Solyc06g050830.1.1"/>
<reference evidence="1" key="1">
    <citation type="journal article" date="2012" name="Nature">
        <title>The tomato genome sequence provides insights into fleshy fruit evolution.</title>
        <authorList>
            <consortium name="Tomato Genome Consortium"/>
        </authorList>
    </citation>
    <scope>NUCLEOTIDE SEQUENCE [LARGE SCALE GENOMIC DNA]</scope>
    <source>
        <strain evidence="1">cv. Heinz 1706</strain>
    </source>
</reference>
<protein>
    <submittedName>
        <fullName evidence="1">Uncharacterized protein</fullName>
    </submittedName>
</protein>